<evidence type="ECO:0000256" key="5">
    <source>
        <dbReference type="ARBA" id="ARBA00022989"/>
    </source>
</evidence>
<dbReference type="AlphaFoldDB" id="A0A2D3WFL2"/>
<reference evidence="9 10" key="1">
    <citation type="journal article" date="2017" name="Front. Microbiol.">
        <title>Comparative Genomic Analysis of the Class Epsilonproteobacteria and Proposed Reclassification to Epsilonbacteraeota (phyl. nov.).</title>
        <authorList>
            <person name="Waite D.W."/>
            <person name="Vanwonterghem I."/>
            <person name="Rinke C."/>
            <person name="Parks D.H."/>
            <person name="Zhang Y."/>
            <person name="Takai K."/>
            <person name="Sievert S.M."/>
            <person name="Simon J."/>
            <person name="Campbell B.J."/>
            <person name="Hanson T.E."/>
            <person name="Woyke T."/>
            <person name="Klotz M.G."/>
            <person name="Hugenholtz P."/>
        </authorList>
    </citation>
    <scope>NUCLEOTIDE SEQUENCE [LARGE SCALE GENOMIC DNA]</scope>
    <source>
        <strain evidence="9">UBA11420</strain>
    </source>
</reference>
<evidence type="ECO:0000313" key="10">
    <source>
        <dbReference type="Proteomes" id="UP000231638"/>
    </source>
</evidence>
<evidence type="ECO:0000256" key="3">
    <source>
        <dbReference type="ARBA" id="ARBA00022475"/>
    </source>
</evidence>
<feature type="domain" description="ABC3 transporter permease C-terminal" evidence="8">
    <location>
        <begin position="69"/>
        <end position="195"/>
    </location>
</feature>
<sequence>MLVPKQAAYTIFGMPPEEATDIVVHVSNPVEIPTIVQKITERYPDLRAITQDDLRISYQNIFDYKSGFFLSLFIVCVFAFFIVIYDKASGLSSEERREIGILKALGWRMSDIVHAKFYESFVMALSAFLTGFCAALFFVYVLQAPLLRSVFIGYSELKPPFRLPFSVDVKMIVLLFFLSVPVYIAATLIPSWKAACLDADEVMR</sequence>
<feature type="transmembrane region" description="Helical" evidence="7">
    <location>
        <begin position="163"/>
        <end position="184"/>
    </location>
</feature>
<keyword evidence="6 7" id="KW-0472">Membrane</keyword>
<feature type="transmembrane region" description="Helical" evidence="7">
    <location>
        <begin position="121"/>
        <end position="142"/>
    </location>
</feature>
<dbReference type="InterPro" id="IPR003838">
    <property type="entry name" value="ABC3_permease_C"/>
</dbReference>
<comment type="caution">
    <text evidence="9">The sequence shown here is derived from an EMBL/GenBank/DDBJ whole genome shotgun (WGS) entry which is preliminary data.</text>
</comment>
<accession>A0A2D3WFL2</accession>
<name>A0A2D3WFL2_9BACT</name>
<feature type="transmembrane region" description="Helical" evidence="7">
    <location>
        <begin position="67"/>
        <end position="85"/>
    </location>
</feature>
<organism evidence="9 10">
    <name type="scientific">Sulfurospirillum cavolei</name>
    <dbReference type="NCBI Taxonomy" id="366522"/>
    <lineage>
        <taxon>Bacteria</taxon>
        <taxon>Pseudomonadati</taxon>
        <taxon>Campylobacterota</taxon>
        <taxon>Epsilonproteobacteria</taxon>
        <taxon>Campylobacterales</taxon>
        <taxon>Sulfurospirillaceae</taxon>
        <taxon>Sulfurospirillum</taxon>
    </lineage>
</organism>
<evidence type="ECO:0000259" key="8">
    <source>
        <dbReference type="Pfam" id="PF02687"/>
    </source>
</evidence>
<dbReference type="STRING" id="366522.GCA_001548055_00397"/>
<dbReference type="GO" id="GO:0098797">
    <property type="term" value="C:plasma membrane protein complex"/>
    <property type="evidence" value="ECO:0007669"/>
    <property type="project" value="TreeGrafter"/>
</dbReference>
<comment type="similarity">
    <text evidence="2">Belongs to the ABC-4 integral membrane protein family. LolC/E subfamily.</text>
</comment>
<dbReference type="PANTHER" id="PTHR30489">
    <property type="entry name" value="LIPOPROTEIN-RELEASING SYSTEM TRANSMEMBRANE PROTEIN LOLE"/>
    <property type="match status" value="1"/>
</dbReference>
<keyword evidence="5 7" id="KW-1133">Transmembrane helix</keyword>
<comment type="subcellular location">
    <subcellularLocation>
        <location evidence="1">Cell membrane</location>
        <topology evidence="1">Multi-pass membrane protein</topology>
    </subcellularLocation>
</comment>
<keyword evidence="4 7" id="KW-0812">Transmembrane</keyword>
<dbReference type="InterPro" id="IPR051447">
    <property type="entry name" value="Lipoprotein-release_system"/>
</dbReference>
<dbReference type="PANTHER" id="PTHR30489:SF0">
    <property type="entry name" value="LIPOPROTEIN-RELEASING SYSTEM TRANSMEMBRANE PROTEIN LOLE"/>
    <property type="match status" value="1"/>
</dbReference>
<evidence type="ECO:0000256" key="7">
    <source>
        <dbReference type="SAM" id="Phobius"/>
    </source>
</evidence>
<dbReference type="Proteomes" id="UP000231638">
    <property type="component" value="Unassembled WGS sequence"/>
</dbReference>
<gene>
    <name evidence="9" type="ORF">CFH80_07880</name>
</gene>
<evidence type="ECO:0000256" key="2">
    <source>
        <dbReference type="ARBA" id="ARBA00005236"/>
    </source>
</evidence>
<dbReference type="GO" id="GO:0044874">
    <property type="term" value="P:lipoprotein localization to outer membrane"/>
    <property type="evidence" value="ECO:0007669"/>
    <property type="project" value="TreeGrafter"/>
</dbReference>
<dbReference type="Pfam" id="PF02687">
    <property type="entry name" value="FtsX"/>
    <property type="match status" value="1"/>
</dbReference>
<protein>
    <recommendedName>
        <fullName evidence="8">ABC3 transporter permease C-terminal domain-containing protein</fullName>
    </recommendedName>
</protein>
<keyword evidence="3" id="KW-1003">Cell membrane</keyword>
<proteinExistence type="inferred from homology"/>
<evidence type="ECO:0000313" key="9">
    <source>
        <dbReference type="EMBL" id="DAB35869.1"/>
    </source>
</evidence>
<dbReference type="EMBL" id="DLUG01000205">
    <property type="protein sequence ID" value="DAB35869.1"/>
    <property type="molecule type" value="Genomic_DNA"/>
</dbReference>
<evidence type="ECO:0000256" key="4">
    <source>
        <dbReference type="ARBA" id="ARBA00022692"/>
    </source>
</evidence>
<evidence type="ECO:0000256" key="6">
    <source>
        <dbReference type="ARBA" id="ARBA00023136"/>
    </source>
</evidence>
<evidence type="ECO:0000256" key="1">
    <source>
        <dbReference type="ARBA" id="ARBA00004651"/>
    </source>
</evidence>